<comment type="caution">
    <text evidence="6">Lacks conserved residue(s) required for the propagation of feature annotation.</text>
</comment>
<evidence type="ECO:0000256" key="1">
    <source>
        <dbReference type="ARBA" id="ARBA00022679"/>
    </source>
</evidence>
<dbReference type="HAMAP" id="MF_00361">
    <property type="entry name" value="NAD_kinase"/>
    <property type="match status" value="1"/>
</dbReference>
<feature type="binding site" evidence="6">
    <location>
        <begin position="152"/>
        <end position="157"/>
    </location>
    <ligand>
        <name>NAD(+)</name>
        <dbReference type="ChEBI" id="CHEBI:57540"/>
    </ligand>
</feature>
<dbReference type="InterPro" id="IPR017438">
    <property type="entry name" value="ATP-NAD_kinase_N"/>
</dbReference>
<dbReference type="Gene3D" id="2.60.200.30">
    <property type="entry name" value="Probable inorganic polyphosphate/atp-NAD kinase, domain 2"/>
    <property type="match status" value="1"/>
</dbReference>
<comment type="catalytic activity">
    <reaction evidence="5 6">
        <text>NAD(+) + ATP = ADP + NADP(+) + H(+)</text>
        <dbReference type="Rhea" id="RHEA:18629"/>
        <dbReference type="ChEBI" id="CHEBI:15378"/>
        <dbReference type="ChEBI" id="CHEBI:30616"/>
        <dbReference type="ChEBI" id="CHEBI:57540"/>
        <dbReference type="ChEBI" id="CHEBI:58349"/>
        <dbReference type="ChEBI" id="CHEBI:456216"/>
        <dbReference type="EC" id="2.7.1.23"/>
    </reaction>
</comment>
<dbReference type="GO" id="GO:0003951">
    <property type="term" value="F:NAD+ kinase activity"/>
    <property type="evidence" value="ECO:0007669"/>
    <property type="project" value="UniProtKB-UniRule"/>
</dbReference>
<feature type="binding site" evidence="6">
    <location>
        <begin position="41"/>
        <end position="42"/>
    </location>
    <ligand>
        <name>NAD(+)</name>
        <dbReference type="ChEBI" id="CHEBI:57540"/>
    </ligand>
</feature>
<sequence>MKLAFHASRRDDAQAARASLSKRYGEVAREDADVLVALGGDGVMLDALHSVMGSSTRVYGINYGSVGFLMNEPSDTDLIERLTHATQADIHPLKAVGERVNGECFESLAINEVSLLREKRQTAKLKISIDGTVRMPELSADGVLLATPAGSTAYNFSAHGPILPLDSQLLALTPISAFRPRRWRGALLPHDSTVEIDVLEPDKRPVSAVADNKEFRETCHLSIRESREITLHMLFDEGRALEERILVEQFST</sequence>
<feature type="binding site" evidence="6">
    <location>
        <position position="141"/>
    </location>
    <ligand>
        <name>NAD(+)</name>
        <dbReference type="ChEBI" id="CHEBI:57540"/>
    </ligand>
</feature>
<evidence type="ECO:0000256" key="6">
    <source>
        <dbReference type="HAMAP-Rule" id="MF_00361"/>
    </source>
</evidence>
<protein>
    <recommendedName>
        <fullName evidence="6">NAD kinase</fullName>
        <ecNumber evidence="6">2.7.1.23</ecNumber>
    </recommendedName>
    <alternativeName>
        <fullName evidence="6">ATP-dependent NAD kinase</fullName>
    </alternativeName>
</protein>
<dbReference type="AlphaFoldDB" id="A0A4S2HE00"/>
<dbReference type="Proteomes" id="UP000305451">
    <property type="component" value="Unassembled WGS sequence"/>
</dbReference>
<evidence type="ECO:0000256" key="5">
    <source>
        <dbReference type="ARBA" id="ARBA00047925"/>
    </source>
</evidence>
<name>A0A4S2HE00_9PROT</name>
<comment type="similarity">
    <text evidence="6">Belongs to the NAD kinase family.</text>
</comment>
<organism evidence="7 8">
    <name type="scientific">Marinicauda pacifica</name>
    <dbReference type="NCBI Taxonomy" id="1133559"/>
    <lineage>
        <taxon>Bacteria</taxon>
        <taxon>Pseudomonadati</taxon>
        <taxon>Pseudomonadota</taxon>
        <taxon>Alphaproteobacteria</taxon>
        <taxon>Maricaulales</taxon>
        <taxon>Maricaulaceae</taxon>
        <taxon>Marinicauda</taxon>
    </lineage>
</organism>
<dbReference type="NCBIfam" id="NF003406">
    <property type="entry name" value="PRK04761.1"/>
    <property type="match status" value="1"/>
</dbReference>
<keyword evidence="2 6" id="KW-0418">Kinase</keyword>
<dbReference type="Pfam" id="PF01513">
    <property type="entry name" value="NAD_kinase"/>
    <property type="match status" value="1"/>
</dbReference>
<keyword evidence="3 6" id="KW-0521">NADP</keyword>
<keyword evidence="1 6" id="KW-0808">Transferase</keyword>
<dbReference type="Pfam" id="PF20143">
    <property type="entry name" value="NAD_kinase_C"/>
    <property type="match status" value="1"/>
</dbReference>
<feature type="active site" description="Proton acceptor" evidence="6">
    <location>
        <position position="41"/>
    </location>
</feature>
<evidence type="ECO:0000313" key="8">
    <source>
        <dbReference type="Proteomes" id="UP000305451"/>
    </source>
</evidence>
<gene>
    <name evidence="6" type="primary">nadK</name>
    <name evidence="7" type="ORF">E5162_03110</name>
</gene>
<keyword evidence="4 6" id="KW-0520">NAD</keyword>
<keyword evidence="6" id="KW-0067">ATP-binding</keyword>
<feature type="binding site" evidence="6">
    <location>
        <position position="149"/>
    </location>
    <ligand>
        <name>NAD(+)</name>
        <dbReference type="ChEBI" id="CHEBI:57540"/>
    </ligand>
</feature>
<comment type="function">
    <text evidence="6">Involved in the regulation of the intracellular balance of NAD and NADP, and is a key enzyme in the biosynthesis of NADP. Catalyzes specifically the phosphorylation on 2'-hydroxyl of the adenosine moiety of NAD to yield NADP.</text>
</comment>
<keyword evidence="6" id="KW-0547">Nucleotide-binding</keyword>
<dbReference type="PANTHER" id="PTHR20275:SF0">
    <property type="entry name" value="NAD KINASE"/>
    <property type="match status" value="1"/>
</dbReference>
<evidence type="ECO:0000256" key="4">
    <source>
        <dbReference type="ARBA" id="ARBA00023027"/>
    </source>
</evidence>
<dbReference type="PANTHER" id="PTHR20275">
    <property type="entry name" value="NAD KINASE"/>
    <property type="match status" value="1"/>
</dbReference>
<evidence type="ECO:0000256" key="2">
    <source>
        <dbReference type="ARBA" id="ARBA00022777"/>
    </source>
</evidence>
<accession>A0A4S2HE00</accession>
<dbReference type="RefSeq" id="WP_135943473.1">
    <property type="nucleotide sequence ID" value="NZ_BMEI01000001.1"/>
</dbReference>
<dbReference type="GO" id="GO:0046872">
    <property type="term" value="F:metal ion binding"/>
    <property type="evidence" value="ECO:0007669"/>
    <property type="project" value="UniProtKB-UniRule"/>
</dbReference>
<dbReference type="InterPro" id="IPR002504">
    <property type="entry name" value="NADK"/>
</dbReference>
<dbReference type="EC" id="2.7.1.23" evidence="6"/>
<evidence type="ECO:0000256" key="3">
    <source>
        <dbReference type="ARBA" id="ARBA00022857"/>
    </source>
</evidence>
<keyword evidence="8" id="KW-1185">Reference proteome</keyword>
<reference evidence="7 8" key="1">
    <citation type="journal article" date="2013" name="Int. J. Syst. Evol. Microbiol.">
        <title>Marinicauda pacifica gen. nov., sp. nov., a prosthecate alphaproteobacterium of the family Hyphomonadaceae isolated from deep seawater.</title>
        <authorList>
            <person name="Zhang X.Y."/>
            <person name="Li G.W."/>
            <person name="Wang C.S."/>
            <person name="Zhang Y.J."/>
            <person name="Xu X.W."/>
            <person name="Li H."/>
            <person name="Liu A."/>
            <person name="Liu C."/>
            <person name="Xie B.B."/>
            <person name="Qin Q.L."/>
            <person name="Xu Z."/>
            <person name="Chen X.L."/>
            <person name="Zhou B.C."/>
            <person name="Zhang Y.Z."/>
        </authorList>
    </citation>
    <scope>NUCLEOTIDE SEQUENCE [LARGE SCALE GENOMIC DNA]</scope>
    <source>
        <strain evidence="7 8">P-1 km-3</strain>
    </source>
</reference>
<proteinExistence type="inferred from homology"/>
<dbReference type="OrthoDB" id="9774737at2"/>
<comment type="caution">
    <text evidence="7">The sequence shown here is derived from an EMBL/GenBank/DDBJ whole genome shotgun (WGS) entry which is preliminary data.</text>
</comment>
<dbReference type="GO" id="GO:0005737">
    <property type="term" value="C:cytoplasm"/>
    <property type="evidence" value="ECO:0007669"/>
    <property type="project" value="UniProtKB-SubCell"/>
</dbReference>
<keyword evidence="6" id="KW-0963">Cytoplasm</keyword>
<dbReference type="InterPro" id="IPR017437">
    <property type="entry name" value="ATP-NAD_kinase_PpnK-typ_C"/>
</dbReference>
<comment type="subcellular location">
    <subcellularLocation>
        <location evidence="6">Cytoplasm</location>
    </subcellularLocation>
</comment>
<dbReference type="InterPro" id="IPR016064">
    <property type="entry name" value="NAD/diacylglycerol_kinase_sf"/>
</dbReference>
<dbReference type="GO" id="GO:0051287">
    <property type="term" value="F:NAD binding"/>
    <property type="evidence" value="ECO:0007669"/>
    <property type="project" value="UniProtKB-ARBA"/>
</dbReference>
<dbReference type="EMBL" id="SRXV01000001">
    <property type="protein sequence ID" value="TGY94277.1"/>
    <property type="molecule type" value="Genomic_DNA"/>
</dbReference>
<dbReference type="GO" id="GO:0019674">
    <property type="term" value="P:NAD+ metabolic process"/>
    <property type="evidence" value="ECO:0007669"/>
    <property type="project" value="InterPro"/>
</dbReference>
<dbReference type="GO" id="GO:0005524">
    <property type="term" value="F:ATP binding"/>
    <property type="evidence" value="ECO:0007669"/>
    <property type="project" value="UniProtKB-KW"/>
</dbReference>
<evidence type="ECO:0000313" key="7">
    <source>
        <dbReference type="EMBL" id="TGY94277.1"/>
    </source>
</evidence>
<dbReference type="GO" id="GO:0006741">
    <property type="term" value="P:NADP+ biosynthetic process"/>
    <property type="evidence" value="ECO:0007669"/>
    <property type="project" value="UniProtKB-UniRule"/>
</dbReference>
<feature type="binding site" evidence="6">
    <location>
        <begin position="111"/>
        <end position="112"/>
    </location>
    <ligand>
        <name>NAD(+)</name>
        <dbReference type="ChEBI" id="CHEBI:57540"/>
    </ligand>
</feature>
<dbReference type="Gene3D" id="3.40.50.10330">
    <property type="entry name" value="Probable inorganic polyphosphate/atp-NAD kinase, domain 1"/>
    <property type="match status" value="1"/>
</dbReference>
<comment type="cofactor">
    <cofactor evidence="6">
        <name>a divalent metal cation</name>
        <dbReference type="ChEBI" id="CHEBI:60240"/>
    </cofactor>
</comment>
<dbReference type="SUPFAM" id="SSF111331">
    <property type="entry name" value="NAD kinase/diacylglycerol kinase-like"/>
    <property type="match status" value="1"/>
</dbReference>